<evidence type="ECO:0000259" key="6">
    <source>
        <dbReference type="Pfam" id="PF00828"/>
    </source>
</evidence>
<dbReference type="Pfam" id="PF00828">
    <property type="entry name" value="Ribosomal_L27A"/>
    <property type="match status" value="1"/>
</dbReference>
<sequence>MQMHELKNPERRYKKRIGRGGKRGSYSGRGVKGQHAHAGGRLPAALAEAVKIFPKLRGARQRALRKPKPVAVSLGVLSHAFQDGASVTLQSLREAGVLKGDDKAKIVDGGELTKKLSVQGVPISKTAKEKVEKAGGSVVTG</sequence>
<organism evidence="7 8">
    <name type="scientific">Candidatus Jorgensenbacteria bacterium GWA1_54_12</name>
    <dbReference type="NCBI Taxonomy" id="1798468"/>
    <lineage>
        <taxon>Bacteria</taxon>
        <taxon>Candidatus Joergenseniibacteriota</taxon>
    </lineage>
</organism>
<dbReference type="AlphaFoldDB" id="A0A1F6BL66"/>
<keyword evidence="3 4" id="KW-0687">Ribonucleoprotein</keyword>
<dbReference type="Proteomes" id="UP000176273">
    <property type="component" value="Unassembled WGS sequence"/>
</dbReference>
<dbReference type="Gene3D" id="3.100.10.10">
    <property type="match status" value="1"/>
</dbReference>
<feature type="domain" description="Large ribosomal subunit protein uL15/eL18" evidence="6">
    <location>
        <begin position="72"/>
        <end position="139"/>
    </location>
</feature>
<evidence type="ECO:0000256" key="3">
    <source>
        <dbReference type="ARBA" id="ARBA00023274"/>
    </source>
</evidence>
<accession>A0A1F6BL66</accession>
<dbReference type="GO" id="GO:0003735">
    <property type="term" value="F:structural constituent of ribosome"/>
    <property type="evidence" value="ECO:0007669"/>
    <property type="project" value="InterPro"/>
</dbReference>
<reference evidence="7 8" key="1">
    <citation type="journal article" date="2016" name="Nat. Commun.">
        <title>Thousands of microbial genomes shed light on interconnected biogeochemical processes in an aquifer system.</title>
        <authorList>
            <person name="Anantharaman K."/>
            <person name="Brown C.T."/>
            <person name="Hug L.A."/>
            <person name="Sharon I."/>
            <person name="Castelle C.J."/>
            <person name="Probst A.J."/>
            <person name="Thomas B.C."/>
            <person name="Singh A."/>
            <person name="Wilkins M.J."/>
            <person name="Karaoz U."/>
            <person name="Brodie E.L."/>
            <person name="Williams K.H."/>
            <person name="Hubbard S.S."/>
            <person name="Banfield J.F."/>
        </authorList>
    </citation>
    <scope>NUCLEOTIDE SEQUENCE [LARGE SCALE GENOMIC DNA]</scope>
</reference>
<dbReference type="InterPro" id="IPR030878">
    <property type="entry name" value="Ribosomal_uL15"/>
</dbReference>
<dbReference type="GO" id="GO:0022625">
    <property type="term" value="C:cytosolic large ribosomal subunit"/>
    <property type="evidence" value="ECO:0007669"/>
    <property type="project" value="TreeGrafter"/>
</dbReference>
<dbReference type="HAMAP" id="MF_01341">
    <property type="entry name" value="Ribosomal_uL15"/>
    <property type="match status" value="1"/>
</dbReference>
<comment type="function">
    <text evidence="4">Binds to the 23S rRNA.</text>
</comment>
<dbReference type="InterPro" id="IPR005749">
    <property type="entry name" value="Ribosomal_uL15_bac-type"/>
</dbReference>
<evidence type="ECO:0000256" key="2">
    <source>
        <dbReference type="ARBA" id="ARBA00022980"/>
    </source>
</evidence>
<protein>
    <recommendedName>
        <fullName evidence="4">Large ribosomal subunit protein uL15</fullName>
    </recommendedName>
</protein>
<feature type="region of interest" description="Disordered" evidence="5">
    <location>
        <begin position="1"/>
        <end position="39"/>
    </location>
</feature>
<dbReference type="PANTHER" id="PTHR12934">
    <property type="entry name" value="50S RIBOSOMAL PROTEIN L15"/>
    <property type="match status" value="1"/>
</dbReference>
<dbReference type="GO" id="GO:0006412">
    <property type="term" value="P:translation"/>
    <property type="evidence" value="ECO:0007669"/>
    <property type="project" value="UniProtKB-UniRule"/>
</dbReference>
<dbReference type="InterPro" id="IPR021131">
    <property type="entry name" value="Ribosomal_uL15/eL18"/>
</dbReference>
<gene>
    <name evidence="4" type="primary">rplO</name>
    <name evidence="7" type="ORF">A2110_00750</name>
</gene>
<evidence type="ECO:0000313" key="8">
    <source>
        <dbReference type="Proteomes" id="UP000176273"/>
    </source>
</evidence>
<feature type="compositionally biased region" description="Basic and acidic residues" evidence="5">
    <location>
        <begin position="1"/>
        <end position="11"/>
    </location>
</feature>
<keyword evidence="4" id="KW-0699">rRNA-binding</keyword>
<dbReference type="PANTHER" id="PTHR12934:SF11">
    <property type="entry name" value="LARGE RIBOSOMAL SUBUNIT PROTEIN UL15M"/>
    <property type="match status" value="1"/>
</dbReference>
<dbReference type="InterPro" id="IPR036227">
    <property type="entry name" value="Ribosomal_uL15/eL18_sf"/>
</dbReference>
<comment type="similarity">
    <text evidence="1 4">Belongs to the universal ribosomal protein uL15 family.</text>
</comment>
<evidence type="ECO:0000256" key="5">
    <source>
        <dbReference type="SAM" id="MobiDB-lite"/>
    </source>
</evidence>
<keyword evidence="2 4" id="KW-0689">Ribosomal protein</keyword>
<evidence type="ECO:0000313" key="7">
    <source>
        <dbReference type="EMBL" id="OGG37650.1"/>
    </source>
</evidence>
<evidence type="ECO:0000256" key="4">
    <source>
        <dbReference type="HAMAP-Rule" id="MF_01341"/>
    </source>
</evidence>
<dbReference type="EMBL" id="MFKH01000006">
    <property type="protein sequence ID" value="OGG37650.1"/>
    <property type="molecule type" value="Genomic_DNA"/>
</dbReference>
<evidence type="ECO:0000256" key="1">
    <source>
        <dbReference type="ARBA" id="ARBA00007320"/>
    </source>
</evidence>
<comment type="caution">
    <text evidence="7">The sequence shown here is derived from an EMBL/GenBank/DDBJ whole genome shotgun (WGS) entry which is preliminary data.</text>
</comment>
<dbReference type="SUPFAM" id="SSF52080">
    <property type="entry name" value="Ribosomal proteins L15p and L18e"/>
    <property type="match status" value="1"/>
</dbReference>
<feature type="compositionally biased region" description="Basic residues" evidence="5">
    <location>
        <begin position="12"/>
        <end position="22"/>
    </location>
</feature>
<name>A0A1F6BL66_9BACT</name>
<keyword evidence="4" id="KW-0694">RNA-binding</keyword>
<comment type="subunit">
    <text evidence="4">Part of the 50S ribosomal subunit.</text>
</comment>
<dbReference type="STRING" id="1798468.A2110_00750"/>
<proteinExistence type="inferred from homology"/>
<dbReference type="GO" id="GO:0019843">
    <property type="term" value="F:rRNA binding"/>
    <property type="evidence" value="ECO:0007669"/>
    <property type="project" value="UniProtKB-UniRule"/>
</dbReference>